<keyword evidence="13" id="KW-1071">Ligand-gated ion channel</keyword>
<evidence type="ECO:0000256" key="14">
    <source>
        <dbReference type="ARBA" id="ARBA00023303"/>
    </source>
</evidence>
<dbReference type="CDD" id="cd06382">
    <property type="entry name" value="PBP1_iGluR_Kainate"/>
    <property type="match status" value="1"/>
</dbReference>
<dbReference type="GO" id="GO:0008328">
    <property type="term" value="C:ionotropic glutamate receptor complex"/>
    <property type="evidence" value="ECO:0007669"/>
    <property type="project" value="UniProtKB-ARBA"/>
</dbReference>
<keyword evidence="25" id="KW-1185">Reference proteome</keyword>
<keyword evidence="2" id="KW-0813">Transport</keyword>
<dbReference type="InterPro" id="IPR019594">
    <property type="entry name" value="Glu/Gly-bd"/>
</dbReference>
<evidence type="ECO:0000313" key="25">
    <source>
        <dbReference type="Proteomes" id="UP000887013"/>
    </source>
</evidence>
<dbReference type="Pfam" id="PF01094">
    <property type="entry name" value="ANF_receptor"/>
    <property type="match status" value="1"/>
</dbReference>
<sequence>MKVFRGTLILHLKILMCFTWSVVYGLPEIIKVGGLFESGDEMLETAFKFAVERVNTDPRLLPNSRLTPQLERVERHDSFQAARKVCDLLSEGMAAMFGPQSNEGSAAVQSTCDVLEVPHIETRWDYRTKRDNHSINLFPHPSALGKAYLEFVKAKDWKKFAIVYEESDALIRLQELLKDPFIRQRQVVVRQFLPHQEYRKLLKELGRAGIKNIVIDVPTKNVQTVLKHAQQVDMMSEYHNYFITSLDLHTVDLEDFQYGGTNITGYKLVDEESPAYADVLESWRSPVLRATGKEPSLTTEAALLYDATRLFSRALTDLDRGQKIHIKSLSCETEEPWPHGISLINYMRMINVKGLTGDIKFDHHGFRSDFKLKVLELTHEGLRESGEWSYQNGLNMTTNYTRAAEEIMQSLKNKTLIVTTLINAPYTMLKENHEELEGNEKYEGYCIDLLKEIAKILNFNFKIKEVNDKKYGEKNEQGEWNGMIKELIDGRADIAIGDLTITYHREQAVDFTMPFMNLGISILFRKPTKKVPKLFSFLSPLSLEVWVYMATAFLGVSLFLFIVARFSPYEWTNPHPCDPSPDVLQNQFTLLNTLWFTVGCLMQQGCELTPKALSTRVVACIWWFFTLIMVSSYTANLAAFLTVERLVSPIEGAEDLAKQSHIQYGCVDSGSTQTFFKESTIPTFKRMWAFMQSARPSVFTESNSKGVERVKKENYAFLMESTSIEYIVERECELMQIGGLLDNKGYGIATPAGSPYRNPLSSAILKLQESGTLHILKDRWWKQRLGGGKCSKDETNTAGSASALSLANVGGVFVVLGAGLIAACIVAIVEFVWKSRKVDSEEREPLCVMFCRELRFAIFCGGSTKPILPKHSPDDRQPPENGLPFMPLTGFSSVTTKDNFS</sequence>
<evidence type="ECO:0000256" key="2">
    <source>
        <dbReference type="ARBA" id="ARBA00022448"/>
    </source>
</evidence>
<dbReference type="PANTHER" id="PTHR18966">
    <property type="entry name" value="IONOTROPIC GLUTAMATE RECEPTOR"/>
    <property type="match status" value="1"/>
</dbReference>
<feature type="site" description="Interaction with the cone snail toxin Con-ikot-ikot" evidence="18">
    <location>
        <position position="677"/>
    </location>
</feature>
<comment type="subcellular location">
    <subcellularLocation>
        <location evidence="15">Postsynaptic cell membrane</location>
        <topology evidence="15">Multi-pass membrane protein</topology>
    </subcellularLocation>
</comment>
<evidence type="ECO:0000256" key="9">
    <source>
        <dbReference type="ARBA" id="ARBA00023136"/>
    </source>
</evidence>
<evidence type="ECO:0000256" key="4">
    <source>
        <dbReference type="ARBA" id="ARBA00022692"/>
    </source>
</evidence>
<feature type="binding site" evidence="17">
    <location>
        <position position="500"/>
    </location>
    <ligand>
        <name>L-glutamate</name>
        <dbReference type="ChEBI" id="CHEBI:29985"/>
    </ligand>
</feature>
<evidence type="ECO:0000256" key="12">
    <source>
        <dbReference type="ARBA" id="ARBA00023257"/>
    </source>
</evidence>
<feature type="domain" description="Ionotropic glutamate receptor L-glutamate and glycine-binding" evidence="23">
    <location>
        <begin position="425"/>
        <end position="489"/>
    </location>
</feature>
<dbReference type="EMBL" id="BMAW01042029">
    <property type="protein sequence ID" value="GFS32040.1"/>
    <property type="molecule type" value="Genomic_DNA"/>
</dbReference>
<keyword evidence="3" id="KW-1003">Cell membrane</keyword>
<comment type="caution">
    <text evidence="24">The sequence shown here is derived from an EMBL/GenBank/DDBJ whole genome shotgun (WGS) entry which is preliminary data.</text>
</comment>
<dbReference type="AlphaFoldDB" id="A0A8X6M7H6"/>
<protein>
    <recommendedName>
        <fullName evidence="16">Glutamate receptor 1</fullName>
    </recommendedName>
</protein>
<keyword evidence="6 21" id="KW-1133">Transmembrane helix</keyword>
<evidence type="ECO:0000256" key="17">
    <source>
        <dbReference type="PIRSR" id="PIRSR601508-1"/>
    </source>
</evidence>
<comment type="similarity">
    <text evidence="1">Belongs to the glutamate-gated ion channel (TC 1.A.10.1) family.</text>
</comment>
<evidence type="ECO:0000256" key="13">
    <source>
        <dbReference type="ARBA" id="ARBA00023286"/>
    </source>
</evidence>
<evidence type="ECO:0000256" key="1">
    <source>
        <dbReference type="ARBA" id="ARBA00008685"/>
    </source>
</evidence>
<dbReference type="GO" id="GO:0045211">
    <property type="term" value="C:postsynaptic membrane"/>
    <property type="evidence" value="ECO:0007669"/>
    <property type="project" value="UniProtKB-SubCell"/>
</dbReference>
<dbReference type="FunFam" id="3.40.190.10:FF:000060">
    <property type="entry name" value="Glutamate receptor ionotropic, kainate 1"/>
    <property type="match status" value="1"/>
</dbReference>
<keyword evidence="19" id="KW-1015">Disulfide bond</keyword>
<feature type="disulfide bond" evidence="19">
    <location>
        <begin position="732"/>
        <end position="790"/>
    </location>
</feature>
<dbReference type="Gene3D" id="3.40.190.10">
    <property type="entry name" value="Periplasmic binding protein-like II"/>
    <property type="match status" value="2"/>
</dbReference>
<dbReference type="SMART" id="SM00918">
    <property type="entry name" value="Lig_chan-Glu_bd"/>
    <property type="match status" value="1"/>
</dbReference>
<evidence type="ECO:0000256" key="10">
    <source>
        <dbReference type="ARBA" id="ARBA00023170"/>
    </source>
</evidence>
<dbReference type="Pfam" id="PF10613">
    <property type="entry name" value="Lig_chan-Glu_bd"/>
    <property type="match status" value="1"/>
</dbReference>
<gene>
    <name evidence="24" type="primary">GRIK2</name>
    <name evidence="24" type="ORF">NPIL_704011</name>
</gene>
<feature type="binding site" evidence="17">
    <location>
        <position position="671"/>
    </location>
    <ligand>
        <name>L-glutamate</name>
        <dbReference type="ChEBI" id="CHEBI:29985"/>
    </ligand>
</feature>
<evidence type="ECO:0000256" key="21">
    <source>
        <dbReference type="SAM" id="Phobius"/>
    </source>
</evidence>
<feature type="site" description="Interaction with the cone snail toxin Con-ikot-ikot" evidence="18">
    <location>
        <position position="766"/>
    </location>
</feature>
<evidence type="ECO:0000313" key="24">
    <source>
        <dbReference type="EMBL" id="GFS32040.1"/>
    </source>
</evidence>
<feature type="transmembrane region" description="Helical" evidence="21">
    <location>
        <begin position="545"/>
        <end position="564"/>
    </location>
</feature>
<evidence type="ECO:0000256" key="18">
    <source>
        <dbReference type="PIRSR" id="PIRSR601508-2"/>
    </source>
</evidence>
<dbReference type="Gene3D" id="3.40.50.2300">
    <property type="match status" value="2"/>
</dbReference>
<accession>A0A8X6M7H6</accession>
<dbReference type="OrthoDB" id="6411486at2759"/>
<dbReference type="InterPro" id="IPR001320">
    <property type="entry name" value="Iontro_rcpt_C"/>
</dbReference>
<feature type="compositionally biased region" description="Polar residues" evidence="20">
    <location>
        <begin position="890"/>
        <end position="901"/>
    </location>
</feature>
<feature type="binding site" evidence="17">
    <location>
        <position position="505"/>
    </location>
    <ligand>
        <name>L-glutamate</name>
        <dbReference type="ChEBI" id="CHEBI:29985"/>
    </ligand>
</feature>
<dbReference type="Gene3D" id="1.10.287.70">
    <property type="match status" value="1"/>
</dbReference>
<name>A0A8X6M7H6_NEPPI</name>
<evidence type="ECO:0000256" key="5">
    <source>
        <dbReference type="ARBA" id="ARBA00022729"/>
    </source>
</evidence>
<feature type="binding site" evidence="17">
    <location>
        <position position="672"/>
    </location>
    <ligand>
        <name>L-glutamate</name>
        <dbReference type="ChEBI" id="CHEBI:29985"/>
    </ligand>
</feature>
<dbReference type="SUPFAM" id="SSF53850">
    <property type="entry name" value="Periplasmic binding protein-like II"/>
    <property type="match status" value="1"/>
</dbReference>
<evidence type="ECO:0000256" key="15">
    <source>
        <dbReference type="ARBA" id="ARBA00034104"/>
    </source>
</evidence>
<evidence type="ECO:0000256" key="6">
    <source>
        <dbReference type="ARBA" id="ARBA00022989"/>
    </source>
</evidence>
<dbReference type="Pfam" id="PF00060">
    <property type="entry name" value="Lig_chan"/>
    <property type="match status" value="1"/>
</dbReference>
<dbReference type="InterPro" id="IPR001508">
    <property type="entry name" value="Iono_Glu_rcpt_met"/>
</dbReference>
<dbReference type="Proteomes" id="UP000887013">
    <property type="component" value="Unassembled WGS sequence"/>
</dbReference>
<keyword evidence="12" id="KW-0628">Postsynaptic cell membrane</keyword>
<dbReference type="InterPro" id="IPR001828">
    <property type="entry name" value="ANF_lig-bd_rcpt"/>
</dbReference>
<keyword evidence="5" id="KW-0732">Signal</keyword>
<evidence type="ECO:0000256" key="16">
    <source>
        <dbReference type="ARBA" id="ARBA00072754"/>
    </source>
</evidence>
<keyword evidence="8" id="KW-0406">Ion transport</keyword>
<feature type="domain" description="Ionotropic glutamate receptor C-terminal" evidence="22">
    <location>
        <begin position="415"/>
        <end position="783"/>
    </location>
</feature>
<evidence type="ECO:0000256" key="19">
    <source>
        <dbReference type="PIRSR" id="PIRSR601508-3"/>
    </source>
</evidence>
<feature type="transmembrane region" description="Helical" evidence="21">
    <location>
        <begin position="613"/>
        <end position="635"/>
    </location>
</feature>
<proteinExistence type="inferred from homology"/>
<keyword evidence="4 21" id="KW-0812">Transmembrane</keyword>
<dbReference type="SMART" id="SM00079">
    <property type="entry name" value="PBPe"/>
    <property type="match status" value="1"/>
</dbReference>
<dbReference type="InterPro" id="IPR028082">
    <property type="entry name" value="Peripla_BP_I"/>
</dbReference>
<keyword evidence="7" id="KW-0770">Synapse</keyword>
<feature type="binding site" evidence="17">
    <location>
        <position position="720"/>
    </location>
    <ligand>
        <name>L-glutamate</name>
        <dbReference type="ChEBI" id="CHEBI:29985"/>
    </ligand>
</feature>
<keyword evidence="11" id="KW-0325">Glycoprotein</keyword>
<keyword evidence="9 21" id="KW-0472">Membrane</keyword>
<keyword evidence="10 24" id="KW-0675">Receptor</keyword>
<evidence type="ECO:0000259" key="23">
    <source>
        <dbReference type="SMART" id="SM00918"/>
    </source>
</evidence>
<feature type="region of interest" description="Disordered" evidence="20">
    <location>
        <begin position="869"/>
        <end position="901"/>
    </location>
</feature>
<feature type="site" description="Crucial to convey clamshell closure to channel opening" evidence="18">
    <location>
        <position position="650"/>
    </location>
</feature>
<feature type="transmembrane region" description="Helical" evidence="21">
    <location>
        <begin position="812"/>
        <end position="833"/>
    </location>
</feature>
<evidence type="ECO:0000256" key="8">
    <source>
        <dbReference type="ARBA" id="ARBA00023065"/>
    </source>
</evidence>
<dbReference type="FunFam" id="1.10.287.70:FF:000064">
    <property type="entry name" value="Glutamate receptor ionotropic, kainate"/>
    <property type="match status" value="1"/>
</dbReference>
<dbReference type="FunFam" id="3.40.190.10:FF:000072">
    <property type="entry name" value="glutamate receptor ionotropic, kainate 4"/>
    <property type="match status" value="1"/>
</dbReference>
<evidence type="ECO:0000256" key="3">
    <source>
        <dbReference type="ARBA" id="ARBA00022475"/>
    </source>
</evidence>
<evidence type="ECO:0000256" key="7">
    <source>
        <dbReference type="ARBA" id="ARBA00023018"/>
    </source>
</evidence>
<dbReference type="PRINTS" id="PR00177">
    <property type="entry name" value="NMDARECEPTOR"/>
</dbReference>
<dbReference type="SUPFAM" id="SSF53822">
    <property type="entry name" value="Periplasmic binding protein-like I"/>
    <property type="match status" value="1"/>
</dbReference>
<dbReference type="InterPro" id="IPR015683">
    <property type="entry name" value="Ionotropic_Glu_rcpt"/>
</dbReference>
<evidence type="ECO:0000256" key="20">
    <source>
        <dbReference type="SAM" id="MobiDB-lite"/>
    </source>
</evidence>
<keyword evidence="14" id="KW-0407">Ion channel</keyword>
<evidence type="ECO:0000256" key="11">
    <source>
        <dbReference type="ARBA" id="ARBA00023180"/>
    </source>
</evidence>
<evidence type="ECO:0000259" key="22">
    <source>
        <dbReference type="SMART" id="SM00079"/>
    </source>
</evidence>
<dbReference type="GO" id="GO:0004970">
    <property type="term" value="F:glutamate-gated receptor activity"/>
    <property type="evidence" value="ECO:0007669"/>
    <property type="project" value="UniProtKB-ARBA"/>
</dbReference>
<reference evidence="24" key="1">
    <citation type="submission" date="2020-08" db="EMBL/GenBank/DDBJ databases">
        <title>Multicomponent nature underlies the extraordinary mechanical properties of spider dragline silk.</title>
        <authorList>
            <person name="Kono N."/>
            <person name="Nakamura H."/>
            <person name="Mori M."/>
            <person name="Yoshida Y."/>
            <person name="Ohtoshi R."/>
            <person name="Malay A.D."/>
            <person name="Moran D.A.P."/>
            <person name="Tomita M."/>
            <person name="Numata K."/>
            <person name="Arakawa K."/>
        </authorList>
    </citation>
    <scope>NUCLEOTIDE SEQUENCE</scope>
</reference>
<organism evidence="24 25">
    <name type="scientific">Nephila pilipes</name>
    <name type="common">Giant wood spider</name>
    <name type="synonym">Nephila maculata</name>
    <dbReference type="NCBI Taxonomy" id="299642"/>
    <lineage>
        <taxon>Eukaryota</taxon>
        <taxon>Metazoa</taxon>
        <taxon>Ecdysozoa</taxon>
        <taxon>Arthropoda</taxon>
        <taxon>Chelicerata</taxon>
        <taxon>Arachnida</taxon>
        <taxon>Araneae</taxon>
        <taxon>Araneomorphae</taxon>
        <taxon>Entelegynae</taxon>
        <taxon>Araneoidea</taxon>
        <taxon>Nephilidae</taxon>
        <taxon>Nephila</taxon>
    </lineage>
</organism>